<feature type="chain" id="PRO_5039424906" evidence="1">
    <location>
        <begin position="20"/>
        <end position="367"/>
    </location>
</feature>
<accession>A0A9D9I9V0</accession>
<feature type="signal peptide" evidence="1">
    <location>
        <begin position="1"/>
        <end position="19"/>
    </location>
</feature>
<reference evidence="2" key="2">
    <citation type="journal article" date="2021" name="PeerJ">
        <title>Extensive microbial diversity within the chicken gut microbiome revealed by metagenomics and culture.</title>
        <authorList>
            <person name="Gilroy R."/>
            <person name="Ravi A."/>
            <person name="Getino M."/>
            <person name="Pursley I."/>
            <person name="Horton D.L."/>
            <person name="Alikhan N.F."/>
            <person name="Baker D."/>
            <person name="Gharbi K."/>
            <person name="Hall N."/>
            <person name="Watson M."/>
            <person name="Adriaenssens E.M."/>
            <person name="Foster-Nyarko E."/>
            <person name="Jarju S."/>
            <person name="Secka A."/>
            <person name="Antonio M."/>
            <person name="Oren A."/>
            <person name="Chaudhuri R.R."/>
            <person name="La Ragione R."/>
            <person name="Hildebrand F."/>
            <person name="Pallen M.J."/>
        </authorList>
    </citation>
    <scope>NUCLEOTIDE SEQUENCE</scope>
    <source>
        <strain evidence="2">14700</strain>
    </source>
</reference>
<evidence type="ECO:0000256" key="1">
    <source>
        <dbReference type="SAM" id="SignalP"/>
    </source>
</evidence>
<dbReference type="Proteomes" id="UP000810292">
    <property type="component" value="Unassembled WGS sequence"/>
</dbReference>
<sequence>MKKSILIGALAVMMLFAFTACEQTPIDVIGKEVSFISVQQTGDFVEGQPFDASKFDLVVNYKNSAAPDVVNGVGYVAEGAEWDTTGEVTINFLNLSNFTYYATIYEIEGIKVVVPEDPAYTNDDLADSCADIKETLDVSVIYDGDKELPIAATDYTLTDNGNNTITVKETLSDSSNGFSYTYSFTKVNVESGSLTNMTGYTVTYDETKVLYNTGLEAFKGMLKITGQTPYGEIDIPVASCTIVNETSFTAFDDLEAHTFQVYVTSRKDLGAKTLTVTAKDYFDASSVEVKAIKPVTATTDVTLDASYFEVTGHKAFDTETVIKGSITAITPSIVYATDTTTKTVSVTYSIEGVTGTKDSIEVTISRT</sequence>
<dbReference type="PROSITE" id="PS51257">
    <property type="entry name" value="PROKAR_LIPOPROTEIN"/>
    <property type="match status" value="1"/>
</dbReference>
<gene>
    <name evidence="2" type="ORF">IAA72_02805</name>
</gene>
<proteinExistence type="predicted"/>
<keyword evidence="1" id="KW-0732">Signal</keyword>
<organism evidence="2 3">
    <name type="scientific">Candidatus Ornithospirochaeta stercoravium</name>
    <dbReference type="NCBI Taxonomy" id="2840897"/>
    <lineage>
        <taxon>Bacteria</taxon>
        <taxon>Pseudomonadati</taxon>
        <taxon>Spirochaetota</taxon>
        <taxon>Spirochaetia</taxon>
        <taxon>Spirochaetales</taxon>
        <taxon>Spirochaetaceae</taxon>
        <taxon>Spirochaetaceae incertae sedis</taxon>
        <taxon>Candidatus Ornithospirochaeta</taxon>
    </lineage>
</organism>
<protein>
    <submittedName>
        <fullName evidence="2">Uncharacterized protein</fullName>
    </submittedName>
</protein>
<dbReference type="AlphaFoldDB" id="A0A9D9I9V0"/>
<reference evidence="2" key="1">
    <citation type="submission" date="2020-10" db="EMBL/GenBank/DDBJ databases">
        <authorList>
            <person name="Gilroy R."/>
        </authorList>
    </citation>
    <scope>NUCLEOTIDE SEQUENCE</scope>
    <source>
        <strain evidence="2">14700</strain>
    </source>
</reference>
<name>A0A9D9I9V0_9SPIO</name>
<evidence type="ECO:0000313" key="2">
    <source>
        <dbReference type="EMBL" id="MBO8468698.1"/>
    </source>
</evidence>
<comment type="caution">
    <text evidence="2">The sequence shown here is derived from an EMBL/GenBank/DDBJ whole genome shotgun (WGS) entry which is preliminary data.</text>
</comment>
<dbReference type="EMBL" id="JADIMF010000045">
    <property type="protein sequence ID" value="MBO8468698.1"/>
    <property type="molecule type" value="Genomic_DNA"/>
</dbReference>
<evidence type="ECO:0000313" key="3">
    <source>
        <dbReference type="Proteomes" id="UP000810292"/>
    </source>
</evidence>